<protein>
    <submittedName>
        <fullName evidence="1">Uncharacterized protein</fullName>
    </submittedName>
</protein>
<name>Q0UJV1_PHANO</name>
<evidence type="ECO:0000313" key="1">
    <source>
        <dbReference type="EMBL" id="EAT84239.1"/>
    </source>
</evidence>
<dbReference type="InParanoid" id="Q0UJV1"/>
<dbReference type="Proteomes" id="UP000001055">
    <property type="component" value="Unassembled WGS sequence"/>
</dbReference>
<dbReference type="Gene3D" id="1.25.40.20">
    <property type="entry name" value="Ankyrin repeat-containing domain"/>
    <property type="match status" value="1"/>
</dbReference>
<accession>Q0UJV1</accession>
<evidence type="ECO:0000313" key="2">
    <source>
        <dbReference type="Proteomes" id="UP000001055"/>
    </source>
</evidence>
<dbReference type="KEGG" id="pno:SNOG_07963"/>
<organism evidence="1 2">
    <name type="scientific">Phaeosphaeria nodorum (strain SN15 / ATCC MYA-4574 / FGSC 10173)</name>
    <name type="common">Glume blotch fungus</name>
    <name type="synonym">Parastagonospora nodorum</name>
    <dbReference type="NCBI Taxonomy" id="321614"/>
    <lineage>
        <taxon>Eukaryota</taxon>
        <taxon>Fungi</taxon>
        <taxon>Dikarya</taxon>
        <taxon>Ascomycota</taxon>
        <taxon>Pezizomycotina</taxon>
        <taxon>Dothideomycetes</taxon>
        <taxon>Pleosporomycetidae</taxon>
        <taxon>Pleosporales</taxon>
        <taxon>Pleosporineae</taxon>
        <taxon>Phaeosphaeriaceae</taxon>
        <taxon>Parastagonospora</taxon>
    </lineage>
</organism>
<sequence length="95" mass="10942">MDAVLGSHVVFVERLMREEGFKAHLLHVNSKGKNVLYAASTKCKVKMFHTLLPRMRDLIHSPDNDGETALVHIIKGEKVHADHVDCCHQWLRRFK</sequence>
<reference evidence="2" key="1">
    <citation type="journal article" date="2007" name="Plant Cell">
        <title>Dothideomycete-plant interactions illuminated by genome sequencing and EST analysis of the wheat pathogen Stagonospora nodorum.</title>
        <authorList>
            <person name="Hane J.K."/>
            <person name="Lowe R.G."/>
            <person name="Solomon P.S."/>
            <person name="Tan K.C."/>
            <person name="Schoch C.L."/>
            <person name="Spatafora J.W."/>
            <person name="Crous P.W."/>
            <person name="Kodira C."/>
            <person name="Birren B.W."/>
            <person name="Galagan J.E."/>
            <person name="Torriani S.F."/>
            <person name="McDonald B.A."/>
            <person name="Oliver R.P."/>
        </authorList>
    </citation>
    <scope>NUCLEOTIDE SEQUENCE [LARGE SCALE GENOMIC DNA]</scope>
    <source>
        <strain evidence="2">SN15 / ATCC MYA-4574 / FGSC 10173</strain>
    </source>
</reference>
<gene>
    <name evidence="1" type="ORF">SNOG_07963</name>
</gene>
<dbReference type="GeneID" id="5975187"/>
<dbReference type="AlphaFoldDB" id="Q0UJV1"/>
<dbReference type="InterPro" id="IPR036770">
    <property type="entry name" value="Ankyrin_rpt-contain_sf"/>
</dbReference>
<dbReference type="EMBL" id="CH445336">
    <property type="protein sequence ID" value="EAT84239.1"/>
    <property type="molecule type" value="Genomic_DNA"/>
</dbReference>
<dbReference type="SUPFAM" id="SSF48403">
    <property type="entry name" value="Ankyrin repeat"/>
    <property type="match status" value="1"/>
</dbReference>
<dbReference type="RefSeq" id="XP_001798289.1">
    <property type="nucleotide sequence ID" value="XM_001798237.1"/>
</dbReference>
<proteinExistence type="predicted"/>